<reference evidence="8" key="1">
    <citation type="submission" date="2021-04" db="EMBL/GenBank/DDBJ databases">
        <title>Dactylosporangium aurantiacum NRRL B-8018 full assembly.</title>
        <authorList>
            <person name="Hartkoorn R.C."/>
            <person name="Beaudoing E."/>
            <person name="Hot D."/>
        </authorList>
    </citation>
    <scope>NUCLEOTIDE SEQUENCE</scope>
    <source>
        <strain evidence="8">NRRL B-8018</strain>
    </source>
</reference>
<evidence type="ECO:0000256" key="2">
    <source>
        <dbReference type="ARBA" id="ARBA00009399"/>
    </source>
</evidence>
<protein>
    <submittedName>
        <fullName evidence="8">GtrA family protein</fullName>
    </submittedName>
</protein>
<dbReference type="Proteomes" id="UP001058003">
    <property type="component" value="Chromosome"/>
</dbReference>
<comment type="similarity">
    <text evidence="2">Belongs to the GtrA family.</text>
</comment>
<accession>A0A9Q9MG20</accession>
<comment type="subcellular location">
    <subcellularLocation>
        <location evidence="1">Membrane</location>
        <topology evidence="1">Multi-pass membrane protein</topology>
    </subcellularLocation>
</comment>
<dbReference type="GO" id="GO:0005886">
    <property type="term" value="C:plasma membrane"/>
    <property type="evidence" value="ECO:0007669"/>
    <property type="project" value="TreeGrafter"/>
</dbReference>
<feature type="transmembrane region" description="Helical" evidence="6">
    <location>
        <begin position="90"/>
        <end position="109"/>
    </location>
</feature>
<evidence type="ECO:0000256" key="5">
    <source>
        <dbReference type="ARBA" id="ARBA00023136"/>
    </source>
</evidence>
<dbReference type="InterPro" id="IPR051401">
    <property type="entry name" value="GtrA_CellWall_Glycosyl"/>
</dbReference>
<dbReference type="Pfam" id="PF04138">
    <property type="entry name" value="GtrA_DPMS_TM"/>
    <property type="match status" value="1"/>
</dbReference>
<feature type="transmembrane region" description="Helical" evidence="6">
    <location>
        <begin position="50"/>
        <end position="70"/>
    </location>
</feature>
<dbReference type="PANTHER" id="PTHR38459:SF1">
    <property type="entry name" value="PROPHAGE BACTOPRENOL-LINKED GLUCOSE TRANSLOCASE HOMOLOG"/>
    <property type="match status" value="1"/>
</dbReference>
<dbReference type="PANTHER" id="PTHR38459">
    <property type="entry name" value="PROPHAGE BACTOPRENOL-LINKED GLUCOSE TRANSLOCASE HOMOLOG"/>
    <property type="match status" value="1"/>
</dbReference>
<evidence type="ECO:0000313" key="9">
    <source>
        <dbReference type="Proteomes" id="UP001058003"/>
    </source>
</evidence>
<keyword evidence="5 6" id="KW-0472">Membrane</keyword>
<feature type="transmembrane region" description="Helical" evidence="6">
    <location>
        <begin position="23"/>
        <end position="44"/>
    </location>
</feature>
<evidence type="ECO:0000256" key="3">
    <source>
        <dbReference type="ARBA" id="ARBA00022692"/>
    </source>
</evidence>
<evidence type="ECO:0000313" key="8">
    <source>
        <dbReference type="EMBL" id="UWZ55089.1"/>
    </source>
</evidence>
<gene>
    <name evidence="8" type="ORF">Daura_02050</name>
</gene>
<name>A0A9Q9MG20_9ACTN</name>
<keyword evidence="3 6" id="KW-0812">Transmembrane</keyword>
<dbReference type="InterPro" id="IPR007267">
    <property type="entry name" value="GtrA_DPMS_TM"/>
</dbReference>
<organism evidence="8 9">
    <name type="scientific">Dactylosporangium aurantiacum</name>
    <dbReference type="NCBI Taxonomy" id="35754"/>
    <lineage>
        <taxon>Bacteria</taxon>
        <taxon>Bacillati</taxon>
        <taxon>Actinomycetota</taxon>
        <taxon>Actinomycetes</taxon>
        <taxon>Micromonosporales</taxon>
        <taxon>Micromonosporaceae</taxon>
        <taxon>Dactylosporangium</taxon>
    </lineage>
</organism>
<dbReference type="AlphaFoldDB" id="A0A9Q9MG20"/>
<dbReference type="GO" id="GO:0000271">
    <property type="term" value="P:polysaccharide biosynthetic process"/>
    <property type="evidence" value="ECO:0007669"/>
    <property type="project" value="InterPro"/>
</dbReference>
<dbReference type="EMBL" id="CP073767">
    <property type="protein sequence ID" value="UWZ55089.1"/>
    <property type="molecule type" value="Genomic_DNA"/>
</dbReference>
<dbReference type="RefSeq" id="WP_052388069.1">
    <property type="nucleotide sequence ID" value="NZ_CP073767.1"/>
</dbReference>
<keyword evidence="4 6" id="KW-1133">Transmembrane helix</keyword>
<feature type="domain" description="GtrA/DPMS transmembrane" evidence="7">
    <location>
        <begin position="25"/>
        <end position="138"/>
    </location>
</feature>
<evidence type="ECO:0000256" key="4">
    <source>
        <dbReference type="ARBA" id="ARBA00022989"/>
    </source>
</evidence>
<evidence type="ECO:0000259" key="7">
    <source>
        <dbReference type="Pfam" id="PF04138"/>
    </source>
</evidence>
<feature type="transmembrane region" description="Helical" evidence="6">
    <location>
        <begin position="115"/>
        <end position="133"/>
    </location>
</feature>
<dbReference type="KEGG" id="daur:Daura_02050"/>
<sequence length="153" mass="16530">MSVEMDSVDVRRGRVAAVVEHSAFRYVVIGVLSAGIDFGLLYALHGGLGVPVGIAAFIAVTLAFFCNFALNRIWSFRSQAPVVGQFGKYLFLGCVNWVLTAILVTAFTALGLNYLVAKAIALVLTTGSNYLLYRVWVFKDRRPATSPGPLNGL</sequence>
<keyword evidence="9" id="KW-1185">Reference proteome</keyword>
<evidence type="ECO:0000256" key="6">
    <source>
        <dbReference type="SAM" id="Phobius"/>
    </source>
</evidence>
<proteinExistence type="inferred from homology"/>
<evidence type="ECO:0000256" key="1">
    <source>
        <dbReference type="ARBA" id="ARBA00004141"/>
    </source>
</evidence>